<evidence type="ECO:0000313" key="2">
    <source>
        <dbReference type="EMBL" id="PXF47894.1"/>
    </source>
</evidence>
<proteinExistence type="predicted"/>
<dbReference type="OrthoDB" id="3764at2759"/>
<dbReference type="Proteomes" id="UP000247409">
    <property type="component" value="Unassembled WGS sequence"/>
</dbReference>
<feature type="transmembrane region" description="Helical" evidence="1">
    <location>
        <begin position="261"/>
        <end position="285"/>
    </location>
</feature>
<keyword evidence="3" id="KW-1185">Reference proteome</keyword>
<reference evidence="2 3" key="1">
    <citation type="journal article" date="2018" name="Mol. Biol. Evol.">
        <title>Analysis of the draft genome of the red seaweed Gracilariopsis chorda provides insights into genome size evolution in Rhodophyta.</title>
        <authorList>
            <person name="Lee J."/>
            <person name="Yang E.C."/>
            <person name="Graf L."/>
            <person name="Yang J.H."/>
            <person name="Qiu H."/>
            <person name="Zel Zion U."/>
            <person name="Chan C.X."/>
            <person name="Stephens T.G."/>
            <person name="Weber A.P.M."/>
            <person name="Boo G.H."/>
            <person name="Boo S.M."/>
            <person name="Kim K.M."/>
            <person name="Shin Y."/>
            <person name="Jung M."/>
            <person name="Lee S.J."/>
            <person name="Yim H.S."/>
            <person name="Lee J.H."/>
            <person name="Bhattacharya D."/>
            <person name="Yoon H.S."/>
        </authorList>
    </citation>
    <scope>NUCLEOTIDE SEQUENCE [LARGE SCALE GENOMIC DNA]</scope>
    <source>
        <strain evidence="2 3">SKKU-2015</strain>
        <tissue evidence="2">Whole body</tissue>
    </source>
</reference>
<protein>
    <submittedName>
        <fullName evidence="2">Uncharacterized protein</fullName>
    </submittedName>
</protein>
<keyword evidence="1" id="KW-0812">Transmembrane</keyword>
<dbReference type="EMBL" id="NBIV01000018">
    <property type="protein sequence ID" value="PXF47894.1"/>
    <property type="molecule type" value="Genomic_DNA"/>
</dbReference>
<keyword evidence="1" id="KW-0472">Membrane</keyword>
<gene>
    <name evidence="2" type="ORF">BWQ96_02280</name>
</gene>
<accession>A0A2V3J0G5</accession>
<dbReference type="AlphaFoldDB" id="A0A2V3J0G5"/>
<sequence length="323" mass="35489">MTSHAGDIDNDNQDSVPHATKNASHGAFYSGFLKGMASAVEGIQLFLRSEALQNQFWQLVKPIRNAQIAYASAGILLFLLLRDPADDITELFWTLSRWGRIVTVLASFILENQYSATTTMFFAALKERDPAFGAAVENREKHRKTLRERLSSFKRAGKLTLFKLAGVLVQKLFPGGKYIAVPAIKFVSIRPVLGTGVAAAIAAVHAIPAEALESSRVDDVLVSFGEAIVDADEMAGDSVVEYTKRLETPEMRTYFFKRYRGYLAGCGFVYSLLSSIPFLGIPLTLISECGAACLVTDIAQRNLDKQFRRPLICEDALGHAKTS</sequence>
<evidence type="ECO:0000313" key="3">
    <source>
        <dbReference type="Proteomes" id="UP000247409"/>
    </source>
</evidence>
<name>A0A2V3J0G5_9FLOR</name>
<evidence type="ECO:0000256" key="1">
    <source>
        <dbReference type="SAM" id="Phobius"/>
    </source>
</evidence>
<keyword evidence="1" id="KW-1133">Transmembrane helix</keyword>
<organism evidence="2 3">
    <name type="scientific">Gracilariopsis chorda</name>
    <dbReference type="NCBI Taxonomy" id="448386"/>
    <lineage>
        <taxon>Eukaryota</taxon>
        <taxon>Rhodophyta</taxon>
        <taxon>Florideophyceae</taxon>
        <taxon>Rhodymeniophycidae</taxon>
        <taxon>Gracilariales</taxon>
        <taxon>Gracilariaceae</taxon>
        <taxon>Gracilariopsis</taxon>
    </lineage>
</organism>
<comment type="caution">
    <text evidence="2">The sequence shown here is derived from an EMBL/GenBank/DDBJ whole genome shotgun (WGS) entry which is preliminary data.</text>
</comment>